<evidence type="ECO:0000256" key="2">
    <source>
        <dbReference type="ARBA" id="ARBA00001947"/>
    </source>
</evidence>
<feature type="region of interest" description="Disordered" evidence="15">
    <location>
        <begin position="29"/>
        <end position="54"/>
    </location>
</feature>
<name>A0ABT6HGX4_9ACTN</name>
<feature type="chain" id="PRO_5045014804" description="Extracellular small neutral protease" evidence="14">
    <location>
        <begin position="23"/>
        <end position="247"/>
    </location>
</feature>
<keyword evidence="10 14" id="KW-0378">Hydrolase</keyword>
<keyword evidence="9 14" id="KW-0479">Metal-binding</keyword>
<dbReference type="Proteomes" id="UP001223144">
    <property type="component" value="Unassembled WGS sequence"/>
</dbReference>
<comment type="similarity">
    <text evidence="4 14">Belongs to the peptidase M7 family.</text>
</comment>
<dbReference type="GO" id="GO:0016787">
    <property type="term" value="F:hydrolase activity"/>
    <property type="evidence" value="ECO:0007669"/>
    <property type="project" value="UniProtKB-KW"/>
</dbReference>
<dbReference type="EMBL" id="JARWBG010000001">
    <property type="protein sequence ID" value="MDH2387498.1"/>
    <property type="molecule type" value="Genomic_DNA"/>
</dbReference>
<reference evidence="16 17" key="1">
    <citation type="submission" date="2023-04" db="EMBL/GenBank/DDBJ databases">
        <title>Streptomyces chengmaiensis sp. nov. isolated from the stem of mangrove plant in Hainan.</title>
        <authorList>
            <person name="Huang X."/>
            <person name="Zhou S."/>
            <person name="Chu X."/>
            <person name="Xie Y."/>
            <person name="Lin Y."/>
        </authorList>
    </citation>
    <scope>NUCLEOTIDE SEQUENCE [LARGE SCALE GENOMIC DNA]</scope>
    <source>
        <strain evidence="16 17">HNM0663</strain>
    </source>
</reference>
<keyword evidence="17" id="KW-1185">Reference proteome</keyword>
<evidence type="ECO:0000256" key="15">
    <source>
        <dbReference type="SAM" id="MobiDB-lite"/>
    </source>
</evidence>
<dbReference type="InterPro" id="IPR006311">
    <property type="entry name" value="TAT_signal"/>
</dbReference>
<accession>A0ABT6HGX4</accession>
<protein>
    <recommendedName>
        <fullName evidence="6 14">Extracellular small neutral protease</fullName>
        <ecNumber evidence="5 14">3.4.24.77</ecNumber>
    </recommendedName>
</protein>
<dbReference type="SUPFAM" id="SSF55486">
    <property type="entry name" value="Metalloproteases ('zincins'), catalytic domain"/>
    <property type="match status" value="1"/>
</dbReference>
<evidence type="ECO:0000256" key="14">
    <source>
        <dbReference type="PIRNR" id="PIRNR016573"/>
    </source>
</evidence>
<comment type="subcellular location">
    <subcellularLocation>
        <location evidence="3 14">Secreted</location>
    </subcellularLocation>
</comment>
<evidence type="ECO:0000256" key="8">
    <source>
        <dbReference type="ARBA" id="ARBA00022670"/>
    </source>
</evidence>
<evidence type="ECO:0000256" key="12">
    <source>
        <dbReference type="ARBA" id="ARBA00023049"/>
    </source>
</evidence>
<keyword evidence="12 14" id="KW-0482">Metalloprotease</keyword>
<keyword evidence="7 14" id="KW-0964">Secreted</keyword>
<feature type="signal peptide" evidence="14">
    <location>
        <begin position="1"/>
        <end position="22"/>
    </location>
</feature>
<dbReference type="InterPro" id="IPR000013">
    <property type="entry name" value="Peptidase_M7"/>
</dbReference>
<keyword evidence="13" id="KW-1015">Disulfide bond</keyword>
<dbReference type="RefSeq" id="WP_279925607.1">
    <property type="nucleotide sequence ID" value="NZ_JARWBG010000001.1"/>
</dbReference>
<proteinExistence type="inferred from homology"/>
<organism evidence="16 17">
    <name type="scientific">Streptomyces chengmaiensis</name>
    <dbReference type="NCBI Taxonomy" id="3040919"/>
    <lineage>
        <taxon>Bacteria</taxon>
        <taxon>Bacillati</taxon>
        <taxon>Actinomycetota</taxon>
        <taxon>Actinomycetes</taxon>
        <taxon>Kitasatosporales</taxon>
        <taxon>Streptomycetaceae</taxon>
        <taxon>Streptomyces</taxon>
    </lineage>
</organism>
<evidence type="ECO:0000256" key="3">
    <source>
        <dbReference type="ARBA" id="ARBA00004613"/>
    </source>
</evidence>
<dbReference type="PROSITE" id="PS51318">
    <property type="entry name" value="TAT"/>
    <property type="match status" value="1"/>
</dbReference>
<comment type="cofactor">
    <cofactor evidence="2 14">
        <name>Zn(2+)</name>
        <dbReference type="ChEBI" id="CHEBI:29105"/>
    </cofactor>
</comment>
<dbReference type="EC" id="3.4.24.77" evidence="5 14"/>
<evidence type="ECO:0000256" key="11">
    <source>
        <dbReference type="ARBA" id="ARBA00022833"/>
    </source>
</evidence>
<evidence type="ECO:0000256" key="9">
    <source>
        <dbReference type="ARBA" id="ARBA00022723"/>
    </source>
</evidence>
<comment type="catalytic activity">
    <reaction evidence="1 14">
        <text>Hydrolyzes proteins with a preference for Tyr or Phe in the P1' position. Has no action on amino-acid p-nitroanilides.</text>
        <dbReference type="EC" id="3.4.24.77"/>
    </reaction>
</comment>
<evidence type="ECO:0000313" key="17">
    <source>
        <dbReference type="Proteomes" id="UP001223144"/>
    </source>
</evidence>
<keyword evidence="11 14" id="KW-0862">Zinc</keyword>
<dbReference type="Pfam" id="PF02031">
    <property type="entry name" value="Peptidase_M7"/>
    <property type="match status" value="1"/>
</dbReference>
<keyword evidence="14" id="KW-0732">Signal</keyword>
<evidence type="ECO:0000256" key="7">
    <source>
        <dbReference type="ARBA" id="ARBA00022525"/>
    </source>
</evidence>
<dbReference type="PRINTS" id="PR00787">
    <property type="entry name" value="NEUTRALPTASE"/>
</dbReference>
<dbReference type="PIRSF" id="PIRSF016573">
    <property type="entry name" value="Peptidase_M7"/>
    <property type="match status" value="1"/>
</dbReference>
<sequence>MRHLRSLLVAAAGLALSASLGAAPAAGATAATDPANSPAAASPSSTPSSSYGSESYGSESYRAAPYAAASFAAYEGSAEDAAATKAFFEAVVKSVAEKRAASPGAQAVTVVYNASRAPSFRSQIARSTQIWNGSVSNVTLRETSGRGDFAYYEGNDPRGSYASTDGHGRGYIFLDYRQNQIYNSTRVTSHETGHVLGLPDHYSGPCSELMSGGGPGPSCQNAYPDARERARVNALWANGLAAALERL</sequence>
<gene>
    <name evidence="16" type="primary">snpA</name>
    <name evidence="16" type="ORF">QCN29_01580</name>
</gene>
<evidence type="ECO:0000256" key="5">
    <source>
        <dbReference type="ARBA" id="ARBA00012325"/>
    </source>
</evidence>
<evidence type="ECO:0000256" key="4">
    <source>
        <dbReference type="ARBA" id="ARBA00006571"/>
    </source>
</evidence>
<dbReference type="Gene3D" id="3.40.390.10">
    <property type="entry name" value="Collagenase (Catalytic Domain)"/>
    <property type="match status" value="1"/>
</dbReference>
<evidence type="ECO:0000256" key="10">
    <source>
        <dbReference type="ARBA" id="ARBA00022801"/>
    </source>
</evidence>
<keyword evidence="8 14" id="KW-0645">Protease</keyword>
<evidence type="ECO:0000313" key="16">
    <source>
        <dbReference type="EMBL" id="MDH2387498.1"/>
    </source>
</evidence>
<dbReference type="NCBIfam" id="NF033628">
    <property type="entry name" value="snapalysin"/>
    <property type="match status" value="1"/>
</dbReference>
<comment type="caution">
    <text evidence="16">The sequence shown here is derived from an EMBL/GenBank/DDBJ whole genome shotgun (WGS) entry which is preliminary data.</text>
</comment>
<dbReference type="InterPro" id="IPR024079">
    <property type="entry name" value="MetalloPept_cat_dom_sf"/>
</dbReference>
<evidence type="ECO:0000256" key="6">
    <source>
        <dbReference type="ARBA" id="ARBA00019129"/>
    </source>
</evidence>
<evidence type="ECO:0000256" key="13">
    <source>
        <dbReference type="ARBA" id="ARBA00023157"/>
    </source>
</evidence>
<evidence type="ECO:0000256" key="1">
    <source>
        <dbReference type="ARBA" id="ARBA00000612"/>
    </source>
</evidence>